<dbReference type="SUPFAM" id="SSF53474">
    <property type="entry name" value="alpha/beta-Hydrolases"/>
    <property type="match status" value="1"/>
</dbReference>
<keyword evidence="2" id="KW-0378">Hydrolase</keyword>
<name>A0AAU7NWQ2_9GAMM</name>
<dbReference type="RefSeq" id="WP_305909614.1">
    <property type="nucleotide sequence ID" value="NZ_CP157743.1"/>
</dbReference>
<reference evidence="2 3" key="1">
    <citation type="journal article" date="2024" name="Microbiology">
        <title>Methylomarinum rosea sp. nov., a novel halophilic methanotrophic bacterium from the hypersaline Lake Elton.</title>
        <authorList>
            <person name="Suleimanov R.Z."/>
            <person name="Oshkin I.Y."/>
            <person name="Danilova O.V."/>
            <person name="Suzina N.E."/>
            <person name="Dedysh S.N."/>
        </authorList>
    </citation>
    <scope>NUCLEOTIDE SEQUENCE [LARGE SCALE GENOMIC DNA]</scope>
    <source>
        <strain evidence="2 3">Ch1-1</strain>
    </source>
</reference>
<dbReference type="Proteomes" id="UP001225378">
    <property type="component" value="Chromosome"/>
</dbReference>
<accession>A0AAU7NWQ2</accession>
<dbReference type="InterPro" id="IPR051044">
    <property type="entry name" value="MAG_DAG_Lipase"/>
</dbReference>
<dbReference type="EMBL" id="CP157743">
    <property type="protein sequence ID" value="XBS21398.1"/>
    <property type="molecule type" value="Genomic_DNA"/>
</dbReference>
<evidence type="ECO:0000259" key="1">
    <source>
        <dbReference type="Pfam" id="PF12146"/>
    </source>
</evidence>
<dbReference type="Gene3D" id="3.40.50.1820">
    <property type="entry name" value="alpha/beta hydrolase"/>
    <property type="match status" value="1"/>
</dbReference>
<evidence type="ECO:0000313" key="3">
    <source>
        <dbReference type="Proteomes" id="UP001225378"/>
    </source>
</evidence>
<proteinExistence type="predicted"/>
<protein>
    <submittedName>
        <fullName evidence="2">Alpha/beta hydrolase</fullName>
    </submittedName>
</protein>
<dbReference type="KEGG" id="mech:Q9L42_004540"/>
<organism evidence="2 3">
    <name type="scientific">Methylomarinum roseum</name>
    <dbReference type="NCBI Taxonomy" id="3067653"/>
    <lineage>
        <taxon>Bacteria</taxon>
        <taxon>Pseudomonadati</taxon>
        <taxon>Pseudomonadota</taxon>
        <taxon>Gammaproteobacteria</taxon>
        <taxon>Methylococcales</taxon>
        <taxon>Methylococcaceae</taxon>
        <taxon>Methylomarinum</taxon>
    </lineage>
</organism>
<keyword evidence="3" id="KW-1185">Reference proteome</keyword>
<dbReference type="AlphaFoldDB" id="A0AAU7NWQ2"/>
<dbReference type="PANTHER" id="PTHR11614">
    <property type="entry name" value="PHOSPHOLIPASE-RELATED"/>
    <property type="match status" value="1"/>
</dbReference>
<dbReference type="InterPro" id="IPR022742">
    <property type="entry name" value="Hydrolase_4"/>
</dbReference>
<dbReference type="InterPro" id="IPR029058">
    <property type="entry name" value="AB_hydrolase_fold"/>
</dbReference>
<feature type="domain" description="Serine aminopeptidase S33" evidence="1">
    <location>
        <begin position="49"/>
        <end position="356"/>
    </location>
</feature>
<dbReference type="Pfam" id="PF12146">
    <property type="entry name" value="Hydrolase_4"/>
    <property type="match status" value="1"/>
</dbReference>
<gene>
    <name evidence="2" type="ORF">Q9L42_004540</name>
</gene>
<sequence length="385" mass="44042">MLCLLIMLINGCAQQKPLNARYPLWGRPINLPATDGQTRHLQILEPKDSEACILIVHGMNEYIGRYGEIAAYFADRYTVAGLDLSAHGLSNPVIARADENIKAGNGKQDISEAFLEQSRIRDLQPMRQDFERALSYLQHHCHRRSADQAMPVFILSHSLGSLVAASWLLQTEDSELKHSIAGMIFSGPAFSVTEVPGWRGWLQTPLVRFTYHTHEHFLNPHDEALPLLLFNQLLALVTVPIQDGLIELLSLPGMRQLFSPSTPDWVVDYLSDWEAERRRHNADPFIIRRSVLRYVLAVEKEVIRFRRRMAEFNTPYLLIYSEHDPITPAWGNEDFVAASRQNHRDNDVMMLAGAHHHEQLFSEPALRRQVLEKIASWLLLRTAEH</sequence>
<evidence type="ECO:0000313" key="2">
    <source>
        <dbReference type="EMBL" id="XBS21398.1"/>
    </source>
</evidence>
<dbReference type="GO" id="GO:0016787">
    <property type="term" value="F:hydrolase activity"/>
    <property type="evidence" value="ECO:0007669"/>
    <property type="project" value="UniProtKB-KW"/>
</dbReference>